<gene>
    <name evidence="8" type="ORF">B3C1_11329</name>
</gene>
<dbReference type="PROSITE" id="PS50977">
    <property type="entry name" value="HTH_TETR_2"/>
    <property type="match status" value="1"/>
</dbReference>
<dbReference type="OrthoDB" id="6929199at2"/>
<keyword evidence="4" id="KW-0804">Transcription</keyword>
<keyword evidence="2" id="KW-0805">Transcription regulation</keyword>
<feature type="DNA-binding region" description="H-T-H motif" evidence="5">
    <location>
        <begin position="46"/>
        <end position="65"/>
    </location>
</feature>
<evidence type="ECO:0000313" key="8">
    <source>
        <dbReference type="EMBL" id="EKE72160.1"/>
    </source>
</evidence>
<dbReference type="InterPro" id="IPR009057">
    <property type="entry name" value="Homeodomain-like_sf"/>
</dbReference>
<dbReference type="EMBL" id="AMRI01000015">
    <property type="protein sequence ID" value="EKE72160.1"/>
    <property type="molecule type" value="Genomic_DNA"/>
</dbReference>
<dbReference type="PANTHER" id="PTHR30055:SF234">
    <property type="entry name" value="HTH-TYPE TRANSCRIPTIONAL REGULATOR BETI"/>
    <property type="match status" value="1"/>
</dbReference>
<dbReference type="PATRIC" id="fig|745411.4.peg.2226"/>
<keyword evidence="3 5" id="KW-0238">DNA-binding</keyword>
<evidence type="ECO:0000313" key="9">
    <source>
        <dbReference type="Proteomes" id="UP000006755"/>
    </source>
</evidence>
<feature type="compositionally biased region" description="Low complexity" evidence="6">
    <location>
        <begin position="1"/>
        <end position="11"/>
    </location>
</feature>
<organism evidence="8 9">
    <name type="scientific">Gallaecimonas xiamenensis 3-C-1</name>
    <dbReference type="NCBI Taxonomy" id="745411"/>
    <lineage>
        <taxon>Bacteria</taxon>
        <taxon>Pseudomonadati</taxon>
        <taxon>Pseudomonadota</taxon>
        <taxon>Gammaproteobacteria</taxon>
        <taxon>Enterobacterales</taxon>
        <taxon>Gallaecimonadaceae</taxon>
        <taxon>Gallaecimonas</taxon>
    </lineage>
</organism>
<evidence type="ECO:0000256" key="5">
    <source>
        <dbReference type="PROSITE-ProRule" id="PRU00335"/>
    </source>
</evidence>
<dbReference type="InterPro" id="IPR039538">
    <property type="entry name" value="BetI_C"/>
</dbReference>
<comment type="caution">
    <text evidence="8">The sequence shown here is derived from an EMBL/GenBank/DDBJ whole genome shotgun (WGS) entry which is preliminary data.</text>
</comment>
<evidence type="ECO:0000256" key="1">
    <source>
        <dbReference type="ARBA" id="ARBA00022491"/>
    </source>
</evidence>
<dbReference type="AlphaFoldDB" id="K2K442"/>
<dbReference type="Pfam" id="PF00440">
    <property type="entry name" value="TetR_N"/>
    <property type="match status" value="1"/>
</dbReference>
<dbReference type="GO" id="GO:0000976">
    <property type="term" value="F:transcription cis-regulatory region binding"/>
    <property type="evidence" value="ECO:0007669"/>
    <property type="project" value="TreeGrafter"/>
</dbReference>
<keyword evidence="1" id="KW-0678">Repressor</keyword>
<dbReference type="PANTHER" id="PTHR30055">
    <property type="entry name" value="HTH-TYPE TRANSCRIPTIONAL REGULATOR RUTR"/>
    <property type="match status" value="1"/>
</dbReference>
<dbReference type="SUPFAM" id="SSF48498">
    <property type="entry name" value="Tetracyclin repressor-like, C-terminal domain"/>
    <property type="match status" value="1"/>
</dbReference>
<evidence type="ECO:0000259" key="7">
    <source>
        <dbReference type="PROSITE" id="PS50977"/>
    </source>
</evidence>
<dbReference type="InterPro" id="IPR050109">
    <property type="entry name" value="HTH-type_TetR-like_transc_reg"/>
</dbReference>
<keyword evidence="9" id="KW-1185">Reference proteome</keyword>
<proteinExistence type="predicted"/>
<dbReference type="PRINTS" id="PR00455">
    <property type="entry name" value="HTHTETR"/>
</dbReference>
<evidence type="ECO:0000256" key="6">
    <source>
        <dbReference type="SAM" id="MobiDB-lite"/>
    </source>
</evidence>
<evidence type="ECO:0000256" key="4">
    <source>
        <dbReference type="ARBA" id="ARBA00023163"/>
    </source>
</evidence>
<dbReference type="eggNOG" id="COG1309">
    <property type="taxonomic scope" value="Bacteria"/>
</dbReference>
<evidence type="ECO:0000256" key="2">
    <source>
        <dbReference type="ARBA" id="ARBA00023015"/>
    </source>
</evidence>
<dbReference type="Proteomes" id="UP000006755">
    <property type="component" value="Unassembled WGS sequence"/>
</dbReference>
<dbReference type="Gene3D" id="1.10.357.10">
    <property type="entry name" value="Tetracycline Repressor, domain 2"/>
    <property type="match status" value="1"/>
</dbReference>
<dbReference type="Pfam" id="PF13977">
    <property type="entry name" value="TetR_C_6"/>
    <property type="match status" value="1"/>
</dbReference>
<protein>
    <submittedName>
        <fullName evidence="8">TetR family transcriptional regulator</fullName>
    </submittedName>
</protein>
<dbReference type="SUPFAM" id="SSF46689">
    <property type="entry name" value="Homeodomain-like"/>
    <property type="match status" value="1"/>
</dbReference>
<reference evidence="8 9" key="1">
    <citation type="journal article" date="2012" name="J. Bacteriol.">
        <title>Genome Sequence of Gallaecimonas xiamenensis Type Strain 3-C-1.</title>
        <authorList>
            <person name="Lai Q."/>
            <person name="Wang L."/>
            <person name="Wang W."/>
            <person name="Shao Z."/>
        </authorList>
    </citation>
    <scope>NUCLEOTIDE SEQUENCE [LARGE SCALE GENOMIC DNA]</scope>
    <source>
        <strain evidence="8 9">3-C-1</strain>
    </source>
</reference>
<dbReference type="RefSeq" id="WP_008484937.1">
    <property type="nucleotide sequence ID" value="NZ_AMRI01000015.1"/>
</dbReference>
<dbReference type="InterPro" id="IPR036271">
    <property type="entry name" value="Tet_transcr_reg_TetR-rel_C_sf"/>
</dbReference>
<dbReference type="GO" id="GO:0003700">
    <property type="term" value="F:DNA-binding transcription factor activity"/>
    <property type="evidence" value="ECO:0007669"/>
    <property type="project" value="TreeGrafter"/>
</dbReference>
<feature type="region of interest" description="Disordered" evidence="6">
    <location>
        <begin position="1"/>
        <end position="23"/>
    </location>
</feature>
<evidence type="ECO:0000256" key="3">
    <source>
        <dbReference type="ARBA" id="ARBA00023125"/>
    </source>
</evidence>
<sequence>MTTASKTPAAPKARRGRPQGDHEARKKAVLAAAFTVIAEEGYASVSLRKVAAQMGGTTGTVTYYFANKEELLAALANDLYAQYDHLIQMPDDAPVDLDALASNWLTWNYDHSPDLWRVIVQLLAYAPQEPAFASLVQQWTHHFLDAFTALLARGQQEGVVRKDIEASLLADQFSAMGDGLVMLMATDPKRFDPERLRALTAAAIALLKP</sequence>
<feature type="domain" description="HTH tetR-type" evidence="7">
    <location>
        <begin position="23"/>
        <end position="83"/>
    </location>
</feature>
<name>K2K442_9GAMM</name>
<accession>K2K442</accession>
<dbReference type="InterPro" id="IPR001647">
    <property type="entry name" value="HTH_TetR"/>
</dbReference>